<evidence type="ECO:0000256" key="1">
    <source>
        <dbReference type="SAM" id="Phobius"/>
    </source>
</evidence>
<accession>J3TF65</accession>
<name>J3TF65_9ENTR</name>
<reference evidence="2 3" key="1">
    <citation type="journal article" date="2012" name="Mol. Biol. Evol.">
        <title>Genome reduction and co-evolution between the primary and secondary bacterial symbionts of psyllids.</title>
        <authorList>
            <person name="Sloan D.B."/>
            <person name="Moran N.A."/>
        </authorList>
    </citation>
    <scope>NUCLEOTIDE SEQUENCE [LARGE SCALE GENOMIC DNA]</scope>
    <source>
        <strain evidence="2">Ceuc_S</strain>
    </source>
</reference>
<organism evidence="2 3">
    <name type="scientific">secondary endosymbiont of Ctenarytaina eucalypti</name>
    <dbReference type="NCBI Taxonomy" id="1199245"/>
    <lineage>
        <taxon>Bacteria</taxon>
        <taxon>Pseudomonadati</taxon>
        <taxon>Pseudomonadota</taxon>
        <taxon>Gammaproteobacteria</taxon>
        <taxon>Enterobacterales</taxon>
        <taxon>Enterobacteriaceae</taxon>
        <taxon>aphid secondary symbionts</taxon>
    </lineage>
</organism>
<dbReference type="AlphaFoldDB" id="J3TF65"/>
<keyword evidence="3" id="KW-1185">Reference proteome</keyword>
<dbReference type="Proteomes" id="UP000003936">
    <property type="component" value="Chromosome"/>
</dbReference>
<evidence type="ECO:0000313" key="2">
    <source>
        <dbReference type="EMBL" id="AFP84732.1"/>
    </source>
</evidence>
<protein>
    <submittedName>
        <fullName evidence="2">Uncharacterized protein</fullName>
    </submittedName>
</protein>
<dbReference type="EMBL" id="CP003546">
    <property type="protein sequence ID" value="AFP84732.1"/>
    <property type="molecule type" value="Genomic_DNA"/>
</dbReference>
<feature type="transmembrane region" description="Helical" evidence="1">
    <location>
        <begin position="47"/>
        <end position="66"/>
    </location>
</feature>
<sequence>MNSDLHVKVAYLSNFFFPHPFIIGYNKIHFGKYTHYLISRIEEIRRAWLCSSLPSALFLLFALAFFKD</sequence>
<dbReference type="KEGG" id="sect:A359_03370"/>
<proteinExistence type="predicted"/>
<evidence type="ECO:0000313" key="3">
    <source>
        <dbReference type="Proteomes" id="UP000003936"/>
    </source>
</evidence>
<dbReference type="HOGENOM" id="CLU_2791597_0_0_6"/>
<keyword evidence="1" id="KW-0472">Membrane</keyword>
<keyword evidence="1" id="KW-1133">Transmembrane helix</keyword>
<gene>
    <name evidence="2" type="ORF">A359_03370</name>
</gene>
<keyword evidence="1" id="KW-0812">Transmembrane</keyword>